<keyword evidence="3" id="KW-0677">Repeat</keyword>
<evidence type="ECO:0000313" key="6">
    <source>
        <dbReference type="EMBL" id="CAG9135983.1"/>
    </source>
</evidence>
<dbReference type="FunFam" id="3.80.10.10:FF:001164">
    <property type="entry name" value="GH01279p"/>
    <property type="match status" value="1"/>
</dbReference>
<feature type="chain" id="PRO_5035791090" evidence="4">
    <location>
        <begin position="29"/>
        <end position="1585"/>
    </location>
</feature>
<keyword evidence="7" id="KW-1185">Reference proteome</keyword>
<dbReference type="SMART" id="SM00082">
    <property type="entry name" value="LRRCT"/>
    <property type="match status" value="1"/>
</dbReference>
<dbReference type="SUPFAM" id="SSF52058">
    <property type="entry name" value="L domain-like"/>
    <property type="match status" value="5"/>
</dbReference>
<dbReference type="InterPro" id="IPR001611">
    <property type="entry name" value="Leu-rich_rpt"/>
</dbReference>
<accession>A0A8S4G4E2</accession>
<keyword evidence="2 4" id="KW-0732">Signal</keyword>
<organism evidence="6 7">
    <name type="scientific">Plutella xylostella</name>
    <name type="common">Diamondback moth</name>
    <name type="synonym">Plutella maculipennis</name>
    <dbReference type="NCBI Taxonomy" id="51655"/>
    <lineage>
        <taxon>Eukaryota</taxon>
        <taxon>Metazoa</taxon>
        <taxon>Ecdysozoa</taxon>
        <taxon>Arthropoda</taxon>
        <taxon>Hexapoda</taxon>
        <taxon>Insecta</taxon>
        <taxon>Pterygota</taxon>
        <taxon>Neoptera</taxon>
        <taxon>Endopterygota</taxon>
        <taxon>Lepidoptera</taxon>
        <taxon>Glossata</taxon>
        <taxon>Ditrysia</taxon>
        <taxon>Yponomeutoidea</taxon>
        <taxon>Plutellidae</taxon>
        <taxon>Plutella</taxon>
    </lineage>
</organism>
<reference evidence="6" key="1">
    <citation type="submission" date="2020-11" db="EMBL/GenBank/DDBJ databases">
        <authorList>
            <person name="Whiteford S."/>
        </authorList>
    </citation>
    <scope>NUCLEOTIDE SEQUENCE</scope>
</reference>
<gene>
    <name evidence="6" type="ORF">PLXY2_LOCUS14228</name>
</gene>
<dbReference type="Gene3D" id="3.80.10.10">
    <property type="entry name" value="Ribonuclease Inhibitor"/>
    <property type="match status" value="8"/>
</dbReference>
<feature type="domain" description="LRRCT" evidence="5">
    <location>
        <begin position="1500"/>
        <end position="1542"/>
    </location>
</feature>
<dbReference type="Proteomes" id="UP000653454">
    <property type="component" value="Unassembled WGS sequence"/>
</dbReference>
<proteinExistence type="predicted"/>
<evidence type="ECO:0000256" key="2">
    <source>
        <dbReference type="ARBA" id="ARBA00022729"/>
    </source>
</evidence>
<dbReference type="EMBL" id="CAJHNJ030000120">
    <property type="protein sequence ID" value="CAG9135983.1"/>
    <property type="molecule type" value="Genomic_DNA"/>
</dbReference>
<evidence type="ECO:0000313" key="7">
    <source>
        <dbReference type="Proteomes" id="UP000653454"/>
    </source>
</evidence>
<dbReference type="PROSITE" id="PS51450">
    <property type="entry name" value="LRR"/>
    <property type="match status" value="14"/>
</dbReference>
<dbReference type="SMART" id="SM00364">
    <property type="entry name" value="LRR_BAC"/>
    <property type="match status" value="6"/>
</dbReference>
<dbReference type="PRINTS" id="PR00019">
    <property type="entry name" value="LEURICHRPT"/>
</dbReference>
<dbReference type="InterPro" id="IPR003591">
    <property type="entry name" value="Leu-rich_rpt_typical-subtyp"/>
</dbReference>
<evidence type="ECO:0000259" key="5">
    <source>
        <dbReference type="SMART" id="SM00082"/>
    </source>
</evidence>
<dbReference type="SMART" id="SM00369">
    <property type="entry name" value="LRR_TYP"/>
    <property type="match status" value="25"/>
</dbReference>
<dbReference type="Pfam" id="PF00078">
    <property type="entry name" value="RVT_1"/>
    <property type="match status" value="1"/>
</dbReference>
<dbReference type="Pfam" id="PF13855">
    <property type="entry name" value="LRR_8"/>
    <property type="match status" value="9"/>
</dbReference>
<comment type="caution">
    <text evidence="6">The sequence shown here is derived from an EMBL/GenBank/DDBJ whole genome shotgun (WGS) entry which is preliminary data.</text>
</comment>
<dbReference type="InterPro" id="IPR000483">
    <property type="entry name" value="Cys-rich_flank_reg_C"/>
</dbReference>
<dbReference type="PANTHER" id="PTHR24366">
    <property type="entry name" value="IG(IMMUNOGLOBULIN) AND LRR(LEUCINE RICH REPEAT) DOMAINS"/>
    <property type="match status" value="1"/>
</dbReference>
<sequence length="1585" mass="180013">MSLMAIIKFGYALVVVTLLLMIWASLSGAELHVDTGHPPCLFQALCTCSKPAGDLGIVSCLHAPLRRVPAAVNSSKLFTLQLHHNSIRDLEPQFFQATGLYRLAISQNPLESIHEEAFYGLDNTLWELELREDGLTSVPSRSLRYLQKLRLLDLAGDCAVPQGSTMGNYLFLILVNDLTAASEHAEYVLFADDGCLIVSAENYILLKHKLNLVTACIHDWFSANGMLLNIEKTNIVHFQLRRTRGHDLNVVCNGVAVPQVDQVKYLGFVIDAGLTWAPHIDVTCARLASACFALSRLARSLSNENMKKAYYGYFHSILSYGVDLWGNAACSERILRLQKRAVRIIAHKPWDCPAQQLFKNCNILTLPCLYALEVAKYARRNLDKFNTKADFHRVNIRRRNQLIAPATRLAKSDKCNEISDISGDNWRGLENTLQTLILADNSIANLPPDAFSGLPMLETLDLHGNHLAIIESGVFRDGMSRLNRLYLQDNQLTYIPYEEISPLRQLKVLDLSNNVIKQVPPAHELNNVRLSLDVLKLDNNIIRILYPGSFKYFNVLNQTSLDGNPIYLIREDAFRNAKIRSLSLRDCGLTELSPASFAGLETSLQTLDISENNLTAISRFMLNKLDSLRSLNLRENRVDINLLSMSTPSDYAQSSFSNFQYKLFYLDVSGASSIDMTLQDVRRMRSLRYLSVSKLLRRSLRSEDFLEFGVELEDLKIIGSTINRIEGSAFEHVRSIKTLDMSENNIEFIDPFAFAELHSLNTLKLANGLADSVKILPFEPLKALIELQYLDMSNNKLKNVPDTSFHFLYKLKTLNLQDNMIESFSKGTLQGDIHRELESIALSFNQLRQIEMHTFVDLRELQYILLEDNLIDSIHRRAFTSLDNLKVIKLRGNRINEITEEAFQNLPALKELDISFNNLDTFKFSIFDQVGSATALKVNCSYNRIVTLTDSNAPSFFTSNFYAPPKAQSLGTVSVNIRVLDFSHNNITYIAPYYFRHADLTLSELHLSHNRIRNITREVFGSMLMLQYLDLSHNQIFDLEYDCFKKVKNLQIVDMSHNHIIEIPVEIFQEMQTLSSVDLSDNHIRQLADNLIPSSALERLDLSDNELSRIPTNCLSQGAAGNLVEFDLSGNNIPAVAIADLVLRFRSGEGEYWQEEPDYNDEYMYHTARRDHQKVFHQKKQYPQNILYKSLAWLDLSNNHLVRIEGGSFAAVPRLKWLDISNNSPFTTERGNSVFKGLERRLSHLGLRNISMLFIPSLPLPKLKSLDLSFNNLPSIPPETTQNLTKLRKLDLSYNDLTTVPVATHTLNELRWLSLSGNPITALMNTSLYGVSPRLEYLDVTRLRIKIFETGAFSKMYALRTLKITAYSNARDFNVPRMLTNNAGLENLYIDVDDSSINLGKEMNGQLPCKLDNITITGRAMRFLSEYLLNGVHSKKLRLTIFNTSIEEIDQAVFWQPGRVRNLTLDLRMNYLTRVPNPSQREWPGVPNSVFLQDILISGNPLICDCGIGWVEAWDRKRRQYLCESPSKCITTRDDVRFATCPSYDNRTLSDVLARDLDCGFGRGFLNSPNIMIMIVMSLLTALYI</sequence>
<dbReference type="PANTHER" id="PTHR24366:SF96">
    <property type="entry name" value="LEUCINE RICH REPEAT CONTAINING 53"/>
    <property type="match status" value="1"/>
</dbReference>
<dbReference type="SMART" id="SM00365">
    <property type="entry name" value="LRR_SD22"/>
    <property type="match status" value="9"/>
</dbReference>
<evidence type="ECO:0000256" key="1">
    <source>
        <dbReference type="ARBA" id="ARBA00022614"/>
    </source>
</evidence>
<name>A0A8S4G4E2_PLUXY</name>
<dbReference type="InterPro" id="IPR032675">
    <property type="entry name" value="LRR_dom_sf"/>
</dbReference>
<dbReference type="InterPro" id="IPR000477">
    <property type="entry name" value="RT_dom"/>
</dbReference>
<feature type="signal peptide" evidence="4">
    <location>
        <begin position="1"/>
        <end position="28"/>
    </location>
</feature>
<protein>
    <submittedName>
        <fullName evidence="6">(diamondback moth) hypothetical protein</fullName>
    </submittedName>
</protein>
<evidence type="ECO:0000256" key="4">
    <source>
        <dbReference type="SAM" id="SignalP"/>
    </source>
</evidence>
<evidence type="ECO:0000256" key="3">
    <source>
        <dbReference type="ARBA" id="ARBA00022737"/>
    </source>
</evidence>
<keyword evidence="1" id="KW-0433">Leucine-rich repeat</keyword>
<dbReference type="GO" id="GO:0071944">
    <property type="term" value="C:cell periphery"/>
    <property type="evidence" value="ECO:0007669"/>
    <property type="project" value="UniProtKB-ARBA"/>
</dbReference>